<dbReference type="Proteomes" id="UP000627166">
    <property type="component" value="Unassembled WGS sequence"/>
</dbReference>
<evidence type="ECO:0000313" key="1">
    <source>
        <dbReference type="EMBL" id="MBD8048271.1"/>
    </source>
</evidence>
<keyword evidence="2" id="KW-1185">Reference proteome</keyword>
<gene>
    <name evidence="1" type="ORF">H9637_14700</name>
</gene>
<evidence type="ECO:0000313" key="2">
    <source>
        <dbReference type="Proteomes" id="UP000627166"/>
    </source>
</evidence>
<sequence length="125" mass="14663">MFFFIDSVKKIVLCHRISPNRNKISCIYTLNDVLSKIKDIPSNLKFITDGNLYTYQLNNFSQNGIYFNIEQVLVYLMLMKPQSYSDHLNELLKDLIRFTKVIIKVLVFWCDDGSICPCNSVYCFL</sequence>
<name>A0ABR8YVJ5_9CLOT</name>
<accession>A0ABR8YVJ5</accession>
<dbReference type="EMBL" id="JACSQB010000124">
    <property type="protein sequence ID" value="MBD8048271.1"/>
    <property type="molecule type" value="Genomic_DNA"/>
</dbReference>
<organism evidence="1 2">
    <name type="scientific">Clostridium faecium</name>
    <dbReference type="NCBI Taxonomy" id="2762223"/>
    <lineage>
        <taxon>Bacteria</taxon>
        <taxon>Bacillati</taxon>
        <taxon>Bacillota</taxon>
        <taxon>Clostridia</taxon>
        <taxon>Eubacteriales</taxon>
        <taxon>Clostridiaceae</taxon>
        <taxon>Clostridium</taxon>
    </lineage>
</organism>
<reference evidence="1 2" key="1">
    <citation type="submission" date="2020-08" db="EMBL/GenBank/DDBJ databases">
        <title>A Genomic Blueprint of the Chicken Gut Microbiome.</title>
        <authorList>
            <person name="Gilroy R."/>
            <person name="Ravi A."/>
            <person name="Getino M."/>
            <person name="Pursley I."/>
            <person name="Horton D.L."/>
            <person name="Alikhan N.-F."/>
            <person name="Baker D."/>
            <person name="Gharbi K."/>
            <person name="Hall N."/>
            <person name="Watson M."/>
            <person name="Adriaenssens E.M."/>
            <person name="Foster-Nyarko E."/>
            <person name="Jarju S."/>
            <person name="Secka A."/>
            <person name="Antonio M."/>
            <person name="Oren A."/>
            <person name="Chaudhuri R."/>
            <person name="La Ragione R.M."/>
            <person name="Hildebrand F."/>
            <person name="Pallen M.J."/>
        </authorList>
    </citation>
    <scope>NUCLEOTIDE SEQUENCE [LARGE SCALE GENOMIC DNA]</scope>
    <source>
        <strain evidence="1 2">N37</strain>
    </source>
</reference>
<protein>
    <submittedName>
        <fullName evidence="1">Uncharacterized protein</fullName>
    </submittedName>
</protein>
<proteinExistence type="predicted"/>
<comment type="caution">
    <text evidence="1">The sequence shown here is derived from an EMBL/GenBank/DDBJ whole genome shotgun (WGS) entry which is preliminary data.</text>
</comment>